<reference evidence="2" key="1">
    <citation type="submission" date="2020-05" db="EMBL/GenBank/DDBJ databases">
        <authorList>
            <person name="Chiriac C."/>
            <person name="Salcher M."/>
            <person name="Ghai R."/>
            <person name="Kavagutti S V."/>
        </authorList>
    </citation>
    <scope>NUCLEOTIDE SEQUENCE</scope>
</reference>
<dbReference type="AlphaFoldDB" id="A0A6J6F3S6"/>
<evidence type="ECO:0000313" key="2">
    <source>
        <dbReference type="EMBL" id="CAB4579488.1"/>
    </source>
</evidence>
<keyword evidence="1" id="KW-1133">Transmembrane helix</keyword>
<name>A0A6J6F3S6_9ZZZZ</name>
<gene>
    <name evidence="2" type="ORF">UFOPK1722_00924</name>
</gene>
<dbReference type="EMBL" id="CAEZTS010000070">
    <property type="protein sequence ID" value="CAB4579488.1"/>
    <property type="molecule type" value="Genomic_DNA"/>
</dbReference>
<organism evidence="2">
    <name type="scientific">freshwater metagenome</name>
    <dbReference type="NCBI Taxonomy" id="449393"/>
    <lineage>
        <taxon>unclassified sequences</taxon>
        <taxon>metagenomes</taxon>
        <taxon>ecological metagenomes</taxon>
    </lineage>
</organism>
<accession>A0A6J6F3S6</accession>
<sequence>MGNADLRDALAHVARALRSSQTLTAALVASTVRHPTDVTRELARMVVAGTPLTDACHRVVRDQSDRDVVMSLHVLAISASTGGDIAGTIDSLVATLDDRAHARAERRTQAATALASTRLITWLPVACGGYMFLEHHDVRRTLIATPLGWFCLVVGVGLNIVGRRWTRTLLERS</sequence>
<dbReference type="PANTHER" id="PTHR35007:SF2">
    <property type="entry name" value="PILUS ASSEMBLE PROTEIN"/>
    <property type="match status" value="1"/>
</dbReference>
<keyword evidence="1" id="KW-0472">Membrane</keyword>
<protein>
    <submittedName>
        <fullName evidence="2">Unannotated protein</fullName>
    </submittedName>
</protein>
<dbReference type="PANTHER" id="PTHR35007">
    <property type="entry name" value="INTEGRAL MEMBRANE PROTEIN-RELATED"/>
    <property type="match status" value="1"/>
</dbReference>
<feature type="transmembrane region" description="Helical" evidence="1">
    <location>
        <begin position="110"/>
        <end position="131"/>
    </location>
</feature>
<feature type="transmembrane region" description="Helical" evidence="1">
    <location>
        <begin position="143"/>
        <end position="162"/>
    </location>
</feature>
<proteinExistence type="predicted"/>
<keyword evidence="1" id="KW-0812">Transmembrane</keyword>
<evidence type="ECO:0000256" key="1">
    <source>
        <dbReference type="SAM" id="Phobius"/>
    </source>
</evidence>